<reference evidence="2" key="1">
    <citation type="journal article" date="2023" name="Science">
        <title>Genome structures resolve the early diversification of teleost fishes.</title>
        <authorList>
            <person name="Parey E."/>
            <person name="Louis A."/>
            <person name="Montfort J."/>
            <person name="Bouchez O."/>
            <person name="Roques C."/>
            <person name="Iampietro C."/>
            <person name="Lluch J."/>
            <person name="Castinel A."/>
            <person name="Donnadieu C."/>
            <person name="Desvignes T."/>
            <person name="Floi Bucao C."/>
            <person name="Jouanno E."/>
            <person name="Wen M."/>
            <person name="Mejri S."/>
            <person name="Dirks R."/>
            <person name="Jansen H."/>
            <person name="Henkel C."/>
            <person name="Chen W.J."/>
            <person name="Zahm M."/>
            <person name="Cabau C."/>
            <person name="Klopp C."/>
            <person name="Thompson A.W."/>
            <person name="Robinson-Rechavi M."/>
            <person name="Braasch I."/>
            <person name="Lecointre G."/>
            <person name="Bobe J."/>
            <person name="Postlethwait J.H."/>
            <person name="Berthelot C."/>
            <person name="Roest Crollius H."/>
            <person name="Guiguen Y."/>
        </authorList>
    </citation>
    <scope>NUCLEOTIDE SEQUENCE</scope>
    <source>
        <strain evidence="2">WJC10195</strain>
    </source>
</reference>
<gene>
    <name evidence="2" type="ORF">SKAU_G00415580</name>
</gene>
<feature type="compositionally biased region" description="Acidic residues" evidence="1">
    <location>
        <begin position="670"/>
        <end position="696"/>
    </location>
</feature>
<evidence type="ECO:0000313" key="3">
    <source>
        <dbReference type="Proteomes" id="UP001152622"/>
    </source>
</evidence>
<name>A0A9Q1E7F3_SYNKA</name>
<feature type="region of interest" description="Disordered" evidence="1">
    <location>
        <begin position="654"/>
        <end position="696"/>
    </location>
</feature>
<proteinExistence type="predicted"/>
<evidence type="ECO:0000313" key="2">
    <source>
        <dbReference type="EMBL" id="KAJ8333550.1"/>
    </source>
</evidence>
<dbReference type="OrthoDB" id="8830629at2759"/>
<dbReference type="PANTHER" id="PTHR47018">
    <property type="entry name" value="CXC DOMAIN-CONTAINING PROTEIN-RELATED"/>
    <property type="match status" value="1"/>
</dbReference>
<comment type="caution">
    <text evidence="2">The sequence shown here is derived from an EMBL/GenBank/DDBJ whole genome shotgun (WGS) entry which is preliminary data.</text>
</comment>
<evidence type="ECO:0000256" key="1">
    <source>
        <dbReference type="SAM" id="MobiDB-lite"/>
    </source>
</evidence>
<dbReference type="EMBL" id="JAINUF010000023">
    <property type="protein sequence ID" value="KAJ8333550.1"/>
    <property type="molecule type" value="Genomic_DNA"/>
</dbReference>
<organism evidence="2 3">
    <name type="scientific">Synaphobranchus kaupii</name>
    <name type="common">Kaup's arrowtooth eel</name>
    <dbReference type="NCBI Taxonomy" id="118154"/>
    <lineage>
        <taxon>Eukaryota</taxon>
        <taxon>Metazoa</taxon>
        <taxon>Chordata</taxon>
        <taxon>Craniata</taxon>
        <taxon>Vertebrata</taxon>
        <taxon>Euteleostomi</taxon>
        <taxon>Actinopterygii</taxon>
        <taxon>Neopterygii</taxon>
        <taxon>Teleostei</taxon>
        <taxon>Anguilliformes</taxon>
        <taxon>Synaphobranchidae</taxon>
        <taxon>Synaphobranchus</taxon>
    </lineage>
</organism>
<accession>A0A9Q1E7F3</accession>
<dbReference type="PANTHER" id="PTHR47018:SF3">
    <property type="entry name" value="MYCBP-ASSOCIATED PROTEIN"/>
    <property type="match status" value="1"/>
</dbReference>
<dbReference type="AlphaFoldDB" id="A0A9Q1E7F3"/>
<sequence>MFYYPYETRGIGGWNAGETVFQRLWHAQFVRYRKAYKLGTKDQIRDTAQTLRSLIKKAFSESKEMPWPPTPDEVGEIKPSEQLPGELIRFLNLLLSGGECTDDEQMSRVVVSVAQDLCRAATNAEWKLPKHVFEPITANETVAEFLDRTEAATDEVGQEHVVSTFDLGVVMKACPIIWKFMKRYKRHIILIGPFHTGFNFAGRITGCKMHGAGYADILIEAKLVTSASLKCVLSGKNWALAIWCLRTITEAAERLLVEIFIEEEGIEINMLALFNLIEQMNRDAALNDEPTKDVIQAYLNFQDKVKKGHLGKTGVLWMSFLDNSHVLLMLLFAVKTNNVPLFHKCNSEMADLFFAYDGQNYARLPSRAMFIQDGNALFHTLTNLPHTYGEICLQVLDNMVAKQNFIFSTDNYEHESIKAQERLRHGFGERCIIAGPQTVRAPEFKLFLANEDNKKQLCQLLYKVWTSAVSAGRLARCGTAILSVEGLAHSLSAADGENIKLTVYIDIGTGRGRQLVNVSQLATDLGPEYCDTLLGYYVFSGEDCTSSFKGKGKVSPLKKLQKNPKYQAAFRELVVEWCLSDSCKEVLESFTCLMYGHGRESKVDAVRVKMIRKMVGEDQSLSAKSNVDLGRLPPPQCCLSTHLDCCNHRVAGYKPKPYDPDQEEVKEADNIEDENNEEEEEQDETIEDDLNDDEDY</sequence>
<dbReference type="Proteomes" id="UP001152622">
    <property type="component" value="Chromosome 23"/>
</dbReference>
<protein>
    <submittedName>
        <fullName evidence="2">Uncharacterized protein</fullName>
    </submittedName>
</protein>
<keyword evidence="3" id="KW-1185">Reference proteome</keyword>
<feature type="compositionally biased region" description="Basic and acidic residues" evidence="1">
    <location>
        <begin position="656"/>
        <end position="669"/>
    </location>
</feature>